<reference evidence="2" key="1">
    <citation type="journal article" date="2020" name="Nat. Commun.">
        <title>Large-scale genome sequencing of mycorrhizal fungi provides insights into the early evolution of symbiotic traits.</title>
        <authorList>
            <person name="Miyauchi S."/>
            <person name="Kiss E."/>
            <person name="Kuo A."/>
            <person name="Drula E."/>
            <person name="Kohler A."/>
            <person name="Sanchez-Garcia M."/>
            <person name="Morin E."/>
            <person name="Andreopoulos B."/>
            <person name="Barry K.W."/>
            <person name="Bonito G."/>
            <person name="Buee M."/>
            <person name="Carver A."/>
            <person name="Chen C."/>
            <person name="Cichocki N."/>
            <person name="Clum A."/>
            <person name="Culley D."/>
            <person name="Crous P.W."/>
            <person name="Fauchery L."/>
            <person name="Girlanda M."/>
            <person name="Hayes R.D."/>
            <person name="Keri Z."/>
            <person name="LaButti K."/>
            <person name="Lipzen A."/>
            <person name="Lombard V."/>
            <person name="Magnuson J."/>
            <person name="Maillard F."/>
            <person name="Murat C."/>
            <person name="Nolan M."/>
            <person name="Ohm R.A."/>
            <person name="Pangilinan J."/>
            <person name="Pereira M.F."/>
            <person name="Perotto S."/>
            <person name="Peter M."/>
            <person name="Pfister S."/>
            <person name="Riley R."/>
            <person name="Sitrit Y."/>
            <person name="Stielow J.B."/>
            <person name="Szollosi G."/>
            <person name="Zifcakova L."/>
            <person name="Stursova M."/>
            <person name="Spatafora J.W."/>
            <person name="Tedersoo L."/>
            <person name="Vaario L.M."/>
            <person name="Yamada A."/>
            <person name="Yan M."/>
            <person name="Wang P."/>
            <person name="Xu J."/>
            <person name="Bruns T."/>
            <person name="Baldrian P."/>
            <person name="Vilgalys R."/>
            <person name="Dunand C."/>
            <person name="Henrissat B."/>
            <person name="Grigoriev I.V."/>
            <person name="Hibbett D."/>
            <person name="Nagy L.G."/>
            <person name="Martin F.M."/>
        </authorList>
    </citation>
    <scope>NUCLEOTIDE SEQUENCE</scope>
    <source>
        <strain evidence="2">UP504</strain>
    </source>
</reference>
<protein>
    <submittedName>
        <fullName evidence="2">Uncharacterized protein</fullName>
    </submittedName>
</protein>
<evidence type="ECO:0000313" key="3">
    <source>
        <dbReference type="Proteomes" id="UP000886523"/>
    </source>
</evidence>
<gene>
    <name evidence="2" type="ORF">BS47DRAFT_1396404</name>
</gene>
<dbReference type="AlphaFoldDB" id="A0A9P6DSY8"/>
<evidence type="ECO:0000313" key="2">
    <source>
        <dbReference type="EMBL" id="KAF9510009.1"/>
    </source>
</evidence>
<name>A0A9P6DSY8_9AGAM</name>
<feature type="region of interest" description="Disordered" evidence="1">
    <location>
        <begin position="162"/>
        <end position="181"/>
    </location>
</feature>
<organism evidence="2 3">
    <name type="scientific">Hydnum rufescens UP504</name>
    <dbReference type="NCBI Taxonomy" id="1448309"/>
    <lineage>
        <taxon>Eukaryota</taxon>
        <taxon>Fungi</taxon>
        <taxon>Dikarya</taxon>
        <taxon>Basidiomycota</taxon>
        <taxon>Agaricomycotina</taxon>
        <taxon>Agaricomycetes</taxon>
        <taxon>Cantharellales</taxon>
        <taxon>Hydnaceae</taxon>
        <taxon>Hydnum</taxon>
    </lineage>
</organism>
<keyword evidence="3" id="KW-1185">Reference proteome</keyword>
<dbReference type="EMBL" id="MU129025">
    <property type="protein sequence ID" value="KAF9510009.1"/>
    <property type="molecule type" value="Genomic_DNA"/>
</dbReference>
<comment type="caution">
    <text evidence="2">The sequence shown here is derived from an EMBL/GenBank/DDBJ whole genome shotgun (WGS) entry which is preliminary data.</text>
</comment>
<dbReference type="Proteomes" id="UP000886523">
    <property type="component" value="Unassembled WGS sequence"/>
</dbReference>
<evidence type="ECO:0000256" key="1">
    <source>
        <dbReference type="SAM" id="MobiDB-lite"/>
    </source>
</evidence>
<accession>A0A9P6DSY8</accession>
<feature type="compositionally biased region" description="Low complexity" evidence="1">
    <location>
        <begin position="163"/>
        <end position="172"/>
    </location>
</feature>
<proteinExistence type="predicted"/>
<sequence length="181" mass="20310">MNPHTAQRQAIKITGFMADWVLWRTTLQRLSYFLVAIFMDTQVYGDILTARWAFNESYEVHIVLPRWLVSYAMVPVNLAENIAHCSRAPQMWNEESTITLLWELAHGVGSLTGPSSLIGDLVVRQPASVRRTTDATAETRTKQRMGTLGSAGICLRDHSGNFAPRAQGAQPRARADLYLDH</sequence>